<keyword evidence="2" id="KW-1185">Reference proteome</keyword>
<sequence>MMSSWVVDAEEEEEDQVVVIWEVMVASKIAILRNIGEKFANVYLSTEQFVKHQLLMEMETAANTDIAIDTITTVIKNAS</sequence>
<protein>
    <submittedName>
        <fullName evidence="1">Uncharacterized protein</fullName>
    </submittedName>
</protein>
<evidence type="ECO:0000313" key="1">
    <source>
        <dbReference type="EMBL" id="QDX95120.1"/>
    </source>
</evidence>
<proteinExistence type="predicted"/>
<dbReference type="EMBL" id="CP033464">
    <property type="protein sequence ID" value="QDX95120.1"/>
    <property type="molecule type" value="Genomic_DNA"/>
</dbReference>
<evidence type="ECO:0000313" key="2">
    <source>
        <dbReference type="Proteomes" id="UP000319432"/>
    </source>
</evidence>
<organism evidence="1 2">
    <name type="scientific">Brevibacillus laterosporus</name>
    <name type="common">Bacillus laterosporus</name>
    <dbReference type="NCBI Taxonomy" id="1465"/>
    <lineage>
        <taxon>Bacteria</taxon>
        <taxon>Bacillati</taxon>
        <taxon>Bacillota</taxon>
        <taxon>Bacilli</taxon>
        <taxon>Bacillales</taxon>
        <taxon>Paenibacillaceae</taxon>
        <taxon>Brevibacillus</taxon>
    </lineage>
</organism>
<accession>A0A502H705</accession>
<name>A0A502H705_BRELA</name>
<dbReference type="OrthoDB" id="9962974at2"/>
<dbReference type="Proteomes" id="UP000319432">
    <property type="component" value="Chromosome"/>
</dbReference>
<dbReference type="AlphaFoldDB" id="A0A502H705"/>
<reference evidence="1 2" key="1">
    <citation type="submission" date="2018-11" db="EMBL/GenBank/DDBJ databases">
        <title>Phylogenetic determinants of toxin gene distribution in genomes of Brevibacillus laterosporus.</title>
        <authorList>
            <person name="Glare T.R."/>
            <person name="Durrant A."/>
            <person name="Berry C."/>
            <person name="Palma L."/>
            <person name="Ormskirk M."/>
            <person name="Cox M.O."/>
        </authorList>
    </citation>
    <scope>NUCLEOTIDE SEQUENCE [LARGE SCALE GENOMIC DNA]</scope>
    <source>
        <strain evidence="1 2">1821L</strain>
    </source>
</reference>
<gene>
    <name evidence="1" type="ORF">EEL30_24200</name>
</gene>